<organism evidence="12 13">
    <name type="scientific">Pseudoduganella armeniaca</name>
    <dbReference type="NCBI Taxonomy" id="2072590"/>
    <lineage>
        <taxon>Bacteria</taxon>
        <taxon>Pseudomonadati</taxon>
        <taxon>Pseudomonadota</taxon>
        <taxon>Betaproteobacteria</taxon>
        <taxon>Burkholderiales</taxon>
        <taxon>Oxalobacteraceae</taxon>
        <taxon>Telluria group</taxon>
        <taxon>Pseudoduganella</taxon>
    </lineage>
</organism>
<keyword evidence="10" id="KW-0464">Manganese</keyword>
<dbReference type="SMART" id="SM00990">
    <property type="entry name" value="VRR_NUC"/>
    <property type="match status" value="1"/>
</dbReference>
<dbReference type="GO" id="GO:0003676">
    <property type="term" value="F:nucleic acid binding"/>
    <property type="evidence" value="ECO:0007669"/>
    <property type="project" value="InterPro"/>
</dbReference>
<evidence type="ECO:0000256" key="8">
    <source>
        <dbReference type="ARBA" id="ARBA00022801"/>
    </source>
</evidence>
<protein>
    <recommendedName>
        <fullName evidence="5">phosphodiesterase I</fullName>
        <ecNumber evidence="5">3.1.4.1</ecNumber>
    </recommendedName>
</protein>
<dbReference type="OrthoDB" id="9803913at2"/>
<keyword evidence="7" id="KW-0479">Metal-binding</keyword>
<evidence type="ECO:0000256" key="1">
    <source>
        <dbReference type="ARBA" id="ARBA00000983"/>
    </source>
</evidence>
<gene>
    <name evidence="12" type="ORF">C9I28_12285</name>
</gene>
<dbReference type="Pfam" id="PF18081">
    <property type="entry name" value="FANC_SAP"/>
    <property type="match status" value="1"/>
</dbReference>
<name>A0A2R4C9Y3_9BURK</name>
<dbReference type="GO" id="GO:0004528">
    <property type="term" value="F:phosphodiesterase I activity"/>
    <property type="evidence" value="ECO:0007669"/>
    <property type="project" value="UniProtKB-EC"/>
</dbReference>
<feature type="domain" description="VRR-NUC" evidence="11">
    <location>
        <begin position="430"/>
        <end position="544"/>
    </location>
</feature>
<comment type="cofactor">
    <cofactor evidence="2">
        <name>Mn(2+)</name>
        <dbReference type="ChEBI" id="CHEBI:29035"/>
    </cofactor>
</comment>
<evidence type="ECO:0000259" key="11">
    <source>
        <dbReference type="SMART" id="SM00990"/>
    </source>
</evidence>
<keyword evidence="8" id="KW-0378">Hydrolase</keyword>
<dbReference type="GO" id="GO:0046872">
    <property type="term" value="F:metal ion binding"/>
    <property type="evidence" value="ECO:0007669"/>
    <property type="project" value="UniProtKB-KW"/>
</dbReference>
<dbReference type="EMBL" id="CP028324">
    <property type="protein sequence ID" value="AVR96393.1"/>
    <property type="molecule type" value="Genomic_DNA"/>
</dbReference>
<dbReference type="Gene3D" id="3.40.1350.10">
    <property type="match status" value="1"/>
</dbReference>
<comment type="cofactor">
    <cofactor evidence="3">
        <name>Mg(2+)</name>
        <dbReference type="ChEBI" id="CHEBI:18420"/>
    </cofactor>
</comment>
<evidence type="ECO:0000313" key="12">
    <source>
        <dbReference type="EMBL" id="AVR96393.1"/>
    </source>
</evidence>
<dbReference type="InterPro" id="IPR049125">
    <property type="entry name" value="FAN1-like_WH"/>
</dbReference>
<comment type="similarity">
    <text evidence="4">Belongs to the FAN1 family.</text>
</comment>
<dbReference type="GO" id="GO:0036297">
    <property type="term" value="P:interstrand cross-link repair"/>
    <property type="evidence" value="ECO:0007669"/>
    <property type="project" value="InterPro"/>
</dbReference>
<keyword evidence="13" id="KW-1185">Reference proteome</keyword>
<accession>A0A2R4C9Y3</accession>
<evidence type="ECO:0000256" key="6">
    <source>
        <dbReference type="ARBA" id="ARBA00022722"/>
    </source>
</evidence>
<sequence length="546" mass="62301">MKPVLENPFYYLDNFHQVLAWIGERYGDLLDAEERGFIDVFPTLPQGARALFVRMVMRKGLLFRASKLTYDEIGCSRAAAEALAQQGWIAADPALTLDELFDLLQKPELCQVFGLEGALRAARKADQLAALREQHQEARPFSAWWPDGDDAVYRVLAKPLCDRLRLIFFGNYHQDWTEFVLSDLGVYRFEKVDFGPAARAFRTRRDIDEYLLLHACRERFGAGEAPLAVLADVPPASAHNEWLRGRRHKLLFQMGQQLEKLRDWPGALAVYADCAWPGARARAIRVLEKDEQYGPAWELLARAQAAPESEAERQQLLRIGPRLARRLGHPGGGARKRPAIDRLDLELPLPAPGWWVEGVVRDHLALEGAPVFYVENTLINSLFGLLCWDAIFAAVPGAFFHPFHHGPADLHSADFGHRRAERFAACFARLEDGSWRDAIRATRAAKHGISSPFVYWDGLDDTLLELALDCIPPQHLKVSFQRILADVKENRTGFPDLIRFWPHERRYQMIEVKGPGDRLQDNQLRWIDYCAQHRMPVTVCYLQWQA</sequence>
<dbReference type="PANTHER" id="PTHR15749:SF4">
    <property type="entry name" value="FANCONI-ASSOCIATED NUCLEASE 1"/>
    <property type="match status" value="1"/>
</dbReference>
<dbReference type="InterPro" id="IPR014883">
    <property type="entry name" value="VRR_NUC"/>
</dbReference>
<evidence type="ECO:0000256" key="5">
    <source>
        <dbReference type="ARBA" id="ARBA00012029"/>
    </source>
</evidence>
<proteinExistence type="inferred from homology"/>
<dbReference type="KEGG" id="masz:C9I28_12285"/>
<dbReference type="Pfam" id="PF21315">
    <property type="entry name" value="FAN1_HTH"/>
    <property type="match status" value="1"/>
</dbReference>
<dbReference type="RefSeq" id="WP_107141740.1">
    <property type="nucleotide sequence ID" value="NZ_CP028324.1"/>
</dbReference>
<dbReference type="InterPro" id="IPR040603">
    <property type="entry name" value="FAN1_SAP_bact"/>
</dbReference>
<comment type="catalytic activity">
    <reaction evidence="1">
        <text>Hydrolytically removes 5'-nucleotides successively from the 3'-hydroxy termini of 3'-hydroxy-terminated oligonucleotides.</text>
        <dbReference type="EC" id="3.1.4.1"/>
    </reaction>
</comment>
<evidence type="ECO:0000256" key="7">
    <source>
        <dbReference type="ARBA" id="ARBA00022723"/>
    </source>
</evidence>
<dbReference type="AlphaFoldDB" id="A0A2R4C9Y3"/>
<evidence type="ECO:0000256" key="9">
    <source>
        <dbReference type="ARBA" id="ARBA00022842"/>
    </source>
</evidence>
<evidence type="ECO:0000256" key="4">
    <source>
        <dbReference type="ARBA" id="ARBA00005533"/>
    </source>
</evidence>
<reference evidence="12 13" key="1">
    <citation type="submission" date="2018-03" db="EMBL/GenBank/DDBJ databases">
        <title>Massilia armeniaca sp. nov., isolated from desert soil.</title>
        <authorList>
            <person name="Huang H."/>
            <person name="Ren M."/>
        </authorList>
    </citation>
    <scope>NUCLEOTIDE SEQUENCE [LARGE SCALE GENOMIC DNA]</scope>
    <source>
        <strain evidence="12 13">ZMN-3</strain>
    </source>
</reference>
<dbReference type="Proteomes" id="UP000240505">
    <property type="component" value="Chromosome"/>
</dbReference>
<dbReference type="PANTHER" id="PTHR15749">
    <property type="entry name" value="FANCONI-ASSOCIATED NUCLEASE 1"/>
    <property type="match status" value="1"/>
</dbReference>
<dbReference type="EC" id="3.1.4.1" evidence="5"/>
<dbReference type="Pfam" id="PF08774">
    <property type="entry name" value="VRR_NUC"/>
    <property type="match status" value="1"/>
</dbReference>
<dbReference type="InterPro" id="IPR033315">
    <property type="entry name" value="Fan1-like"/>
</dbReference>
<evidence type="ECO:0000313" key="13">
    <source>
        <dbReference type="Proteomes" id="UP000240505"/>
    </source>
</evidence>
<dbReference type="InterPro" id="IPR011856">
    <property type="entry name" value="tRNA_endonuc-like_dom_sf"/>
</dbReference>
<keyword evidence="9" id="KW-0460">Magnesium</keyword>
<keyword evidence="6" id="KW-0540">Nuclease</keyword>
<evidence type="ECO:0000256" key="2">
    <source>
        <dbReference type="ARBA" id="ARBA00001936"/>
    </source>
</evidence>
<evidence type="ECO:0000256" key="10">
    <source>
        <dbReference type="ARBA" id="ARBA00023211"/>
    </source>
</evidence>
<evidence type="ECO:0000256" key="3">
    <source>
        <dbReference type="ARBA" id="ARBA00001946"/>
    </source>
</evidence>